<feature type="domain" description="FlgD/Vpr Ig-like" evidence="6">
    <location>
        <begin position="107"/>
        <end position="159"/>
    </location>
</feature>
<dbReference type="RefSeq" id="WP_198101151.1">
    <property type="nucleotide sequence ID" value="NZ_JAEDAL010000005.1"/>
</dbReference>
<comment type="caution">
    <text evidence="8">The sequence shown here is derived from an EMBL/GenBank/DDBJ whole genome shotgun (WGS) entry which is preliminary data.</text>
</comment>
<evidence type="ECO:0000256" key="1">
    <source>
        <dbReference type="ARBA" id="ARBA00010577"/>
    </source>
</evidence>
<dbReference type="Pfam" id="PF03963">
    <property type="entry name" value="FlgD"/>
    <property type="match status" value="1"/>
</dbReference>
<keyword evidence="8" id="KW-0966">Cell projection</keyword>
<evidence type="ECO:0000256" key="5">
    <source>
        <dbReference type="RuleBase" id="RU362076"/>
    </source>
</evidence>
<evidence type="ECO:0000256" key="3">
    <source>
        <dbReference type="ARBA" id="ARBA00022795"/>
    </source>
</evidence>
<evidence type="ECO:0000256" key="4">
    <source>
        <dbReference type="ARBA" id="ARBA00024746"/>
    </source>
</evidence>
<evidence type="ECO:0000259" key="7">
    <source>
        <dbReference type="Pfam" id="PF13861"/>
    </source>
</evidence>
<keyword evidence="9" id="KW-1185">Reference proteome</keyword>
<keyword evidence="8" id="KW-0282">Flagellum</keyword>
<name>A0A931IXS2_9BURK</name>
<dbReference type="GO" id="GO:0044781">
    <property type="term" value="P:bacterial-type flagellum organization"/>
    <property type="evidence" value="ECO:0007669"/>
    <property type="project" value="UniProtKB-UniRule"/>
</dbReference>
<dbReference type="AlphaFoldDB" id="A0A931IXS2"/>
<sequence>MALDLNTINAPTTNTAAKSGRDAIAKAQENQDRFLTLLVAQMRNQDPMNPMENAQLTTQIAQIQTVTGIENLRTSLDQMAAQATQAQTLQGVAMIGRNITTEGSRLQVLEDGAVGSFELDTAADQVSVDITTAAGTVVQTLNLGTLGAGRHDFVWDRQGLDPAVELNFKLKATRGTTPVKGTTFSRDAVMALNNEGGALNFILASGRTIGLDKILSVD</sequence>
<protein>
    <recommendedName>
        <fullName evidence="2 5">Basal-body rod modification protein FlgD</fullName>
    </recommendedName>
</protein>
<keyword evidence="3 5" id="KW-1005">Bacterial flagellum biogenesis</keyword>
<evidence type="ECO:0000313" key="8">
    <source>
        <dbReference type="EMBL" id="MBH9553541.1"/>
    </source>
</evidence>
<comment type="similarity">
    <text evidence="1 5">Belongs to the FlgD family.</text>
</comment>
<comment type="function">
    <text evidence="4 5">Required for flagellar hook formation. May act as a scaffolding protein.</text>
</comment>
<keyword evidence="8" id="KW-0969">Cilium</keyword>
<dbReference type="Pfam" id="PF13861">
    <property type="entry name" value="FLgD_tudor"/>
    <property type="match status" value="1"/>
</dbReference>
<evidence type="ECO:0000256" key="2">
    <source>
        <dbReference type="ARBA" id="ARBA00016013"/>
    </source>
</evidence>
<organism evidence="8 9">
    <name type="scientific">Inhella gelatinilytica</name>
    <dbReference type="NCBI Taxonomy" id="2795030"/>
    <lineage>
        <taxon>Bacteria</taxon>
        <taxon>Pseudomonadati</taxon>
        <taxon>Pseudomonadota</taxon>
        <taxon>Betaproteobacteria</taxon>
        <taxon>Burkholderiales</taxon>
        <taxon>Sphaerotilaceae</taxon>
        <taxon>Inhella</taxon>
    </lineage>
</organism>
<dbReference type="Gene3D" id="2.30.30.910">
    <property type="match status" value="1"/>
</dbReference>
<dbReference type="InterPro" id="IPR025963">
    <property type="entry name" value="FLgD_Tudor"/>
</dbReference>
<dbReference type="Gene3D" id="2.60.40.4070">
    <property type="match status" value="1"/>
</dbReference>
<gene>
    <name evidence="8" type="ORF">I7X43_11875</name>
</gene>
<dbReference type="Pfam" id="PF13860">
    <property type="entry name" value="FlgD_ig"/>
    <property type="match status" value="1"/>
</dbReference>
<feature type="domain" description="FlgD Tudor-like" evidence="7">
    <location>
        <begin position="87"/>
        <end position="214"/>
    </location>
</feature>
<evidence type="ECO:0000259" key="6">
    <source>
        <dbReference type="Pfam" id="PF13860"/>
    </source>
</evidence>
<evidence type="ECO:0000313" key="9">
    <source>
        <dbReference type="Proteomes" id="UP000620139"/>
    </source>
</evidence>
<proteinExistence type="inferred from homology"/>
<dbReference type="InterPro" id="IPR025965">
    <property type="entry name" value="FlgD/Vpr_Ig-like"/>
</dbReference>
<dbReference type="Proteomes" id="UP000620139">
    <property type="component" value="Unassembled WGS sequence"/>
</dbReference>
<reference evidence="8" key="1">
    <citation type="submission" date="2020-12" db="EMBL/GenBank/DDBJ databases">
        <title>The genome sequence of Inhella sp. 4Y17.</title>
        <authorList>
            <person name="Liu Y."/>
        </authorList>
    </citation>
    <scope>NUCLEOTIDE SEQUENCE</scope>
    <source>
        <strain evidence="8">4Y10</strain>
    </source>
</reference>
<dbReference type="EMBL" id="JAEDAL010000005">
    <property type="protein sequence ID" value="MBH9553541.1"/>
    <property type="molecule type" value="Genomic_DNA"/>
</dbReference>
<dbReference type="InterPro" id="IPR005648">
    <property type="entry name" value="FlgD"/>
</dbReference>
<accession>A0A931IXS2</accession>